<keyword evidence="3" id="KW-1185">Reference proteome</keyword>
<reference evidence="2 3" key="1">
    <citation type="submission" date="2016-02" db="EMBL/GenBank/DDBJ databases">
        <title>Discovery of a natural microsporidian pathogen with a broad tissue tropism in Caenorhabditis elegans.</title>
        <authorList>
            <person name="Luallen R.J."/>
            <person name="Reinke A.W."/>
            <person name="Tong L."/>
            <person name="Botts M.R."/>
            <person name="Felix M.-A."/>
            <person name="Troemel E.R."/>
        </authorList>
    </citation>
    <scope>NUCLEOTIDE SEQUENCE [LARGE SCALE GENOMIC DNA]</scope>
    <source>
        <strain evidence="2 3">JUm2807</strain>
    </source>
</reference>
<dbReference type="EMBL" id="LTDL01000014">
    <property type="protein sequence ID" value="OAG31839.1"/>
    <property type="molecule type" value="Genomic_DNA"/>
</dbReference>
<comment type="caution">
    <text evidence="2">The sequence shown here is derived from an EMBL/GenBank/DDBJ whole genome shotgun (WGS) entry which is preliminary data.</text>
</comment>
<dbReference type="RefSeq" id="XP_067545440.1">
    <property type="nucleotide sequence ID" value="XM_067687732.1"/>
</dbReference>
<dbReference type="STRING" id="1805483.A0A177ELI6"/>
<organism evidence="2 3">
    <name type="scientific">Nematocida displodere</name>
    <dbReference type="NCBI Taxonomy" id="1805483"/>
    <lineage>
        <taxon>Eukaryota</taxon>
        <taxon>Fungi</taxon>
        <taxon>Fungi incertae sedis</taxon>
        <taxon>Microsporidia</taxon>
        <taxon>Nematocida</taxon>
    </lineage>
</organism>
<dbReference type="GeneID" id="93646664"/>
<feature type="compositionally biased region" description="Acidic residues" evidence="1">
    <location>
        <begin position="51"/>
        <end position="65"/>
    </location>
</feature>
<name>A0A177ELI6_9MICR</name>
<gene>
    <name evidence="2" type="ORF">NEDG_00314</name>
</gene>
<dbReference type="OrthoDB" id="270624at2759"/>
<dbReference type="InterPro" id="IPR036322">
    <property type="entry name" value="WD40_repeat_dom_sf"/>
</dbReference>
<accession>A0A177ELI6</accession>
<dbReference type="InterPro" id="IPR015943">
    <property type="entry name" value="WD40/YVTN_repeat-like_dom_sf"/>
</dbReference>
<feature type="region of interest" description="Disordered" evidence="1">
    <location>
        <begin position="49"/>
        <end position="69"/>
    </location>
</feature>
<evidence type="ECO:0000313" key="2">
    <source>
        <dbReference type="EMBL" id="OAG31839.1"/>
    </source>
</evidence>
<protein>
    <submittedName>
        <fullName evidence="2">Uncharacterized protein</fullName>
    </submittedName>
</protein>
<proteinExistence type="predicted"/>
<dbReference type="Gene3D" id="2.130.10.10">
    <property type="entry name" value="YVTN repeat-like/Quinoprotein amine dehydrogenase"/>
    <property type="match status" value="1"/>
</dbReference>
<dbReference type="AlphaFoldDB" id="A0A177ELI6"/>
<dbReference type="SUPFAM" id="SSF50978">
    <property type="entry name" value="WD40 repeat-like"/>
    <property type="match status" value="1"/>
</dbReference>
<evidence type="ECO:0000313" key="3">
    <source>
        <dbReference type="Proteomes" id="UP000185944"/>
    </source>
</evidence>
<sequence>MIIKSVLLTTGKTCLAPKRYAPNREVFEKFAYLYDKEPGELFEQIQASVDDASEEEELSSEEKEDDEIRPGDRLALALVVDQGDSGNDKRLEAYLYDSGTDAFYIHHDVFVHGEPTSLTVFDRSEDPLAFISTADGNISGYNVFVANHFLPDLLIEAHEAPITSLESNATTLLSTDGAVLKGWDIETQKSAFASSKLGTVSAISINDEDIMAASGKAVYRFDRREGAFSQVLATDASVTAIKHGSGSIAAGTETGTVYFSRGGAAPVKESLHQGRINTVDILKDKYVAATSTDETLSLFDTQHRELVLRKEMGLETVTISMARDSETLYVFPKDDGELDLGSFEEALAKTHE</sequence>
<evidence type="ECO:0000256" key="1">
    <source>
        <dbReference type="SAM" id="MobiDB-lite"/>
    </source>
</evidence>
<dbReference type="VEuPathDB" id="MicrosporidiaDB:NEDG_00314"/>
<dbReference type="Proteomes" id="UP000185944">
    <property type="component" value="Unassembled WGS sequence"/>
</dbReference>